<evidence type="ECO:0000256" key="12">
    <source>
        <dbReference type="ARBA" id="ARBA00022989"/>
    </source>
</evidence>
<keyword evidence="7 18" id="KW-0679">Respiratory chain</keyword>
<keyword evidence="9 18" id="KW-0999">Mitochondrion inner membrane</keyword>
<evidence type="ECO:0000256" key="16">
    <source>
        <dbReference type="ARBA" id="ARBA00023136"/>
    </source>
</evidence>
<feature type="transmembrane region" description="Helical" evidence="18">
    <location>
        <begin position="145"/>
        <end position="163"/>
    </location>
</feature>
<dbReference type="InterPro" id="IPR001750">
    <property type="entry name" value="ND/Mrp_TM"/>
</dbReference>
<feature type="transmembrane region" description="Helical" evidence="18">
    <location>
        <begin position="310"/>
        <end position="330"/>
    </location>
</feature>
<organism evidence="20">
    <name type="scientific">Paracercion v-nigrum</name>
    <dbReference type="NCBI Taxonomy" id="1389458"/>
    <lineage>
        <taxon>Eukaryota</taxon>
        <taxon>Metazoa</taxon>
        <taxon>Ecdysozoa</taxon>
        <taxon>Arthropoda</taxon>
        <taxon>Hexapoda</taxon>
        <taxon>Insecta</taxon>
        <taxon>Pterygota</taxon>
        <taxon>Palaeoptera</taxon>
        <taxon>Odonata</taxon>
        <taxon>Zygoptera</taxon>
        <taxon>Coenagrionidae</taxon>
        <taxon>Paracercion</taxon>
    </lineage>
</organism>
<keyword evidence="10 18" id="KW-1278">Translocase</keyword>
<feature type="transmembrane region" description="Helical" evidence="18">
    <location>
        <begin position="65"/>
        <end position="85"/>
    </location>
</feature>
<feature type="transmembrane region" description="Helical" evidence="18">
    <location>
        <begin position="233"/>
        <end position="256"/>
    </location>
</feature>
<reference evidence="20" key="1">
    <citation type="journal article" date="2019" name="Sci. Rep.">
        <title>The mitochondrial genomes of palaeopteran insects and insights into the early insect relationships.</title>
        <authorList>
            <person name="Song N."/>
            <person name="Li X."/>
            <person name="Yin X."/>
            <person name="Li X."/>
            <person name="Yin J."/>
            <person name="Pan P."/>
        </authorList>
    </citation>
    <scope>NUCLEOTIDE SEQUENCE</scope>
</reference>
<feature type="transmembrane region" description="Helical" evidence="18">
    <location>
        <begin position="193"/>
        <end position="212"/>
    </location>
</feature>
<evidence type="ECO:0000256" key="10">
    <source>
        <dbReference type="ARBA" id="ARBA00022967"/>
    </source>
</evidence>
<geneLocation type="mitochondrion" evidence="20"/>
<evidence type="ECO:0000256" key="9">
    <source>
        <dbReference type="ARBA" id="ARBA00022792"/>
    </source>
</evidence>
<dbReference type="Pfam" id="PF00361">
    <property type="entry name" value="Proton_antipo_M"/>
    <property type="match status" value="1"/>
</dbReference>
<keyword evidence="11 18" id="KW-0249">Electron transport</keyword>
<evidence type="ECO:0000256" key="6">
    <source>
        <dbReference type="ARBA" id="ARBA00022448"/>
    </source>
</evidence>
<feature type="transmembrane region" description="Helical" evidence="18">
    <location>
        <begin position="268"/>
        <end position="289"/>
    </location>
</feature>
<evidence type="ECO:0000256" key="18">
    <source>
        <dbReference type="RuleBase" id="RU003403"/>
    </source>
</evidence>
<keyword evidence="14 18" id="KW-0830">Ubiquinone</keyword>
<dbReference type="PANTHER" id="PTHR46552:SF1">
    <property type="entry name" value="NADH-UBIQUINONE OXIDOREDUCTASE CHAIN 2"/>
    <property type="match status" value="1"/>
</dbReference>
<evidence type="ECO:0000256" key="4">
    <source>
        <dbReference type="ARBA" id="ARBA00012944"/>
    </source>
</evidence>
<evidence type="ECO:0000259" key="19">
    <source>
        <dbReference type="Pfam" id="PF00361"/>
    </source>
</evidence>
<feature type="transmembrane region" description="Helical" evidence="18">
    <location>
        <begin position="170"/>
        <end position="187"/>
    </location>
</feature>
<evidence type="ECO:0000256" key="3">
    <source>
        <dbReference type="ARBA" id="ARBA00007012"/>
    </source>
</evidence>
<dbReference type="PANTHER" id="PTHR46552">
    <property type="entry name" value="NADH-UBIQUINONE OXIDOREDUCTASE CHAIN 2"/>
    <property type="match status" value="1"/>
</dbReference>
<keyword evidence="15 18" id="KW-0496">Mitochondrion</keyword>
<comment type="catalytic activity">
    <reaction evidence="17 18">
        <text>a ubiquinone + NADH + 5 H(+)(in) = a ubiquinol + NAD(+) + 4 H(+)(out)</text>
        <dbReference type="Rhea" id="RHEA:29091"/>
        <dbReference type="Rhea" id="RHEA-COMP:9565"/>
        <dbReference type="Rhea" id="RHEA-COMP:9566"/>
        <dbReference type="ChEBI" id="CHEBI:15378"/>
        <dbReference type="ChEBI" id="CHEBI:16389"/>
        <dbReference type="ChEBI" id="CHEBI:17976"/>
        <dbReference type="ChEBI" id="CHEBI:57540"/>
        <dbReference type="ChEBI" id="CHEBI:57945"/>
        <dbReference type="EC" id="7.1.1.2"/>
    </reaction>
</comment>
<keyword evidence="12 18" id="KW-1133">Transmembrane helix</keyword>
<proteinExistence type="inferred from homology"/>
<evidence type="ECO:0000256" key="14">
    <source>
        <dbReference type="ARBA" id="ARBA00023075"/>
    </source>
</evidence>
<dbReference type="AlphaFoldDB" id="A0A650FGZ2"/>
<evidence type="ECO:0000256" key="13">
    <source>
        <dbReference type="ARBA" id="ARBA00023027"/>
    </source>
</evidence>
<comment type="function">
    <text evidence="1">Core subunit of the mitochondrial membrane respiratory chain NADH dehydrogenase (Complex I) that is believed to belong to the minimal assembly required for catalysis. Complex I functions in the transfer of electrons from NADH to the respiratory chain. The immediate electron acceptor for the enzyme is believed to be ubiquinone.</text>
</comment>
<dbReference type="PRINTS" id="PR01436">
    <property type="entry name" value="NADHDHGNASE2"/>
</dbReference>
<name>A0A650FGZ2_9ODON</name>
<keyword evidence="8 18" id="KW-0812">Transmembrane</keyword>
<comment type="function">
    <text evidence="18">Core subunit of the mitochondrial membrane respiratory chain NADH dehydrogenase (Complex I) which catalyzes electron transfer from NADH through the respiratory chain, using ubiquinone as an electron acceptor. Essential for the catalytic activity and assembly of complex I.</text>
</comment>
<evidence type="ECO:0000313" key="20">
    <source>
        <dbReference type="EMBL" id="QGU85617.1"/>
    </source>
</evidence>
<dbReference type="EMBL" id="MK951669">
    <property type="protein sequence ID" value="QGU85617.1"/>
    <property type="molecule type" value="Genomic_DNA"/>
</dbReference>
<dbReference type="InterPro" id="IPR050175">
    <property type="entry name" value="Complex_I_Subunit_2"/>
</dbReference>
<gene>
    <name evidence="20" type="primary">nad2</name>
</gene>
<dbReference type="GO" id="GO:0005743">
    <property type="term" value="C:mitochondrial inner membrane"/>
    <property type="evidence" value="ECO:0007669"/>
    <property type="project" value="UniProtKB-SubCell"/>
</dbReference>
<sequence length="331" mass="37885">MKMNLSYMLFLSSMILGTMITISSKSWLMMWIGLEMNLLSIIPLMNKSKTPFESEASMKYFMVQAMASMLLLMSLIASGLVNLDIKMLNLIYLMSMFIKMGAAPMHMWFPAVMQGLSWMNCVILMTWQKIAPMVMMSYQMMSNDLMYLMIMMSVVVGSIGGLNQTSLRKIMAYSSISHVGWMLLAMMMSKEYWIMYFLIYSILSGTVVILMNSNSLFYLPQIFMLKSNSKMKFSLFTSMLSLGGLPPFLGFLPKWLIIQNSVLFNNKVLIIIMIMTTMITLYFYLRVTYSAYTMSNQSNNWVNSNDKTSIAFMSMSVSLVGIPIITMLSMY</sequence>
<accession>A0A650FGZ2</accession>
<dbReference type="GO" id="GO:0006120">
    <property type="term" value="P:mitochondrial electron transport, NADH to ubiquinone"/>
    <property type="evidence" value="ECO:0007669"/>
    <property type="project" value="InterPro"/>
</dbReference>
<evidence type="ECO:0000256" key="8">
    <source>
        <dbReference type="ARBA" id="ARBA00022692"/>
    </source>
</evidence>
<evidence type="ECO:0000256" key="2">
    <source>
        <dbReference type="ARBA" id="ARBA00004448"/>
    </source>
</evidence>
<dbReference type="GO" id="GO:0008137">
    <property type="term" value="F:NADH dehydrogenase (ubiquinone) activity"/>
    <property type="evidence" value="ECO:0007669"/>
    <property type="project" value="UniProtKB-EC"/>
</dbReference>
<keyword evidence="16 18" id="KW-0472">Membrane</keyword>
<comment type="subcellular location">
    <subcellularLocation>
        <location evidence="2 18">Mitochondrion inner membrane</location>
        <topology evidence="2 18">Multi-pass membrane protein</topology>
    </subcellularLocation>
</comment>
<evidence type="ECO:0000256" key="17">
    <source>
        <dbReference type="ARBA" id="ARBA00049551"/>
    </source>
</evidence>
<evidence type="ECO:0000256" key="15">
    <source>
        <dbReference type="ARBA" id="ARBA00023128"/>
    </source>
</evidence>
<dbReference type="InterPro" id="IPR003917">
    <property type="entry name" value="NADH_UbQ_OxRdtase_chain2"/>
</dbReference>
<evidence type="ECO:0000256" key="5">
    <source>
        <dbReference type="ARBA" id="ARBA00021008"/>
    </source>
</evidence>
<protein>
    <recommendedName>
        <fullName evidence="5 18">NADH-ubiquinone oxidoreductase chain 2</fullName>
        <ecNumber evidence="4 18">7.1.1.2</ecNumber>
    </recommendedName>
</protein>
<keyword evidence="13 18" id="KW-0520">NAD</keyword>
<comment type="similarity">
    <text evidence="3 18">Belongs to the complex I subunit 2 family.</text>
</comment>
<feature type="domain" description="NADH:quinone oxidoreductase/Mrp antiporter transmembrane" evidence="19">
    <location>
        <begin position="24"/>
        <end position="280"/>
    </location>
</feature>
<feature type="transmembrane region" description="Helical" evidence="18">
    <location>
        <begin position="6"/>
        <end position="22"/>
    </location>
</feature>
<dbReference type="EC" id="7.1.1.2" evidence="4 18"/>
<evidence type="ECO:0000256" key="7">
    <source>
        <dbReference type="ARBA" id="ARBA00022660"/>
    </source>
</evidence>
<evidence type="ECO:0000256" key="1">
    <source>
        <dbReference type="ARBA" id="ARBA00003257"/>
    </source>
</evidence>
<keyword evidence="6" id="KW-0813">Transport</keyword>
<evidence type="ECO:0000256" key="11">
    <source>
        <dbReference type="ARBA" id="ARBA00022982"/>
    </source>
</evidence>